<dbReference type="Gene3D" id="1.10.10.10">
    <property type="entry name" value="Winged helix-like DNA-binding domain superfamily/Winged helix DNA-binding domain"/>
    <property type="match status" value="1"/>
</dbReference>
<organism evidence="3 4">
    <name type="scientific">Photobacterium damsela subsp. piscicida</name>
    <name type="common">Pasteurella piscicida</name>
    <dbReference type="NCBI Taxonomy" id="38294"/>
    <lineage>
        <taxon>Bacteria</taxon>
        <taxon>Pseudomonadati</taxon>
        <taxon>Pseudomonadota</taxon>
        <taxon>Gammaproteobacteria</taxon>
        <taxon>Vibrionales</taxon>
        <taxon>Vibrionaceae</taxon>
        <taxon>Photobacterium</taxon>
    </lineage>
</organism>
<evidence type="ECO:0000259" key="2">
    <source>
        <dbReference type="PROSITE" id="PS50931"/>
    </source>
</evidence>
<comment type="similarity">
    <text evidence="1">Belongs to the LysR transcriptional regulatory family.</text>
</comment>
<dbReference type="InterPro" id="IPR036388">
    <property type="entry name" value="WH-like_DNA-bd_sf"/>
</dbReference>
<feature type="domain" description="HTH lysR-type" evidence="2">
    <location>
        <begin position="17"/>
        <end position="57"/>
    </location>
</feature>
<name>A0A7L8A7M6_PHODP</name>
<evidence type="ECO:0000313" key="4">
    <source>
        <dbReference type="Proteomes" id="UP000516656"/>
    </source>
</evidence>
<reference evidence="3 4" key="1">
    <citation type="submission" date="2020-09" db="EMBL/GenBank/DDBJ databases">
        <title>Complete, closed and curated genome sequences of Photobacterium damselae subsp. piscicida isolates from Australia indicate localised evolution and additional plasmid-borne pathogenicity mechanisms.</title>
        <authorList>
            <person name="Baseggio L."/>
            <person name="Silayeva O."/>
            <person name="Buller N."/>
            <person name="Landos M."/>
            <person name="Engelstaedter J."/>
            <person name="Barnes A.C."/>
        </authorList>
    </citation>
    <scope>NUCLEOTIDE SEQUENCE [LARGE SCALE GENOMIC DNA]</scope>
    <source>
        <strain evidence="3 4">AS-16-0540-1</strain>
    </source>
</reference>
<dbReference type="InterPro" id="IPR058163">
    <property type="entry name" value="LysR-type_TF_proteobact-type"/>
</dbReference>
<dbReference type="GO" id="GO:0003700">
    <property type="term" value="F:DNA-binding transcription factor activity"/>
    <property type="evidence" value="ECO:0007669"/>
    <property type="project" value="InterPro"/>
</dbReference>
<evidence type="ECO:0000313" key="3">
    <source>
        <dbReference type="EMBL" id="QOD57859.1"/>
    </source>
</evidence>
<dbReference type="Pfam" id="PF00126">
    <property type="entry name" value="HTH_1"/>
    <property type="match status" value="1"/>
</dbReference>
<dbReference type="EMBL" id="CP061854">
    <property type="protein sequence ID" value="QOD57859.1"/>
    <property type="molecule type" value="Genomic_DNA"/>
</dbReference>
<proteinExistence type="inferred from homology"/>
<dbReference type="InterPro" id="IPR036390">
    <property type="entry name" value="WH_DNA-bd_sf"/>
</dbReference>
<protein>
    <submittedName>
        <fullName evidence="3">LysR family transcriptional regulator</fullName>
    </submittedName>
</protein>
<dbReference type="SUPFAM" id="SSF46785">
    <property type="entry name" value="Winged helix' DNA-binding domain"/>
    <property type="match status" value="1"/>
</dbReference>
<dbReference type="PROSITE" id="PS50931">
    <property type="entry name" value="HTH_LYSR"/>
    <property type="match status" value="1"/>
</dbReference>
<dbReference type="Proteomes" id="UP000516656">
    <property type="component" value="Chromosome 1"/>
</dbReference>
<gene>
    <name evidence="3" type="ORF">IC627_09945</name>
</gene>
<accession>A0A7L8A7M6</accession>
<dbReference type="AlphaFoldDB" id="A0A7L8A7M6"/>
<evidence type="ECO:0000256" key="1">
    <source>
        <dbReference type="ARBA" id="ARBA00009437"/>
    </source>
</evidence>
<sequence length="60" mass="6952">MYLEIESRFYYAINRLVSQPAKELGVSKGLVSRHIKNLEDSCNAKLFYRTTRSIQLTEIG</sequence>
<dbReference type="InterPro" id="IPR000847">
    <property type="entry name" value="LysR_HTH_N"/>
</dbReference>
<dbReference type="PANTHER" id="PTHR30537:SF5">
    <property type="entry name" value="HTH-TYPE TRANSCRIPTIONAL ACTIVATOR TTDR-RELATED"/>
    <property type="match status" value="1"/>
</dbReference>
<dbReference type="PANTHER" id="PTHR30537">
    <property type="entry name" value="HTH-TYPE TRANSCRIPTIONAL REGULATOR"/>
    <property type="match status" value="1"/>
</dbReference>